<feature type="domain" description="Reverse transcriptase zinc-binding" evidence="1">
    <location>
        <begin position="363"/>
        <end position="458"/>
    </location>
</feature>
<dbReference type="EMBL" id="WJXA01000001">
    <property type="protein sequence ID" value="KAF7153136.1"/>
    <property type="molecule type" value="Genomic_DNA"/>
</dbReference>
<keyword evidence="3" id="KW-1185">Reference proteome</keyword>
<protein>
    <recommendedName>
        <fullName evidence="1">Reverse transcriptase zinc-binding domain-containing protein</fullName>
    </recommendedName>
</protein>
<gene>
    <name evidence="2" type="ORF">RHSIM_Rhsim01G0076000</name>
</gene>
<evidence type="ECO:0000313" key="3">
    <source>
        <dbReference type="Proteomes" id="UP000626092"/>
    </source>
</evidence>
<dbReference type="InterPro" id="IPR043502">
    <property type="entry name" value="DNA/RNA_pol_sf"/>
</dbReference>
<name>A0A834HEN8_RHOSS</name>
<dbReference type="PANTHER" id="PTHR46890">
    <property type="entry name" value="NON-LTR RETROLELEMENT REVERSE TRANSCRIPTASE-LIKE PROTEIN-RELATED"/>
    <property type="match status" value="1"/>
</dbReference>
<dbReference type="PANTHER" id="PTHR46890:SF48">
    <property type="entry name" value="RNA-DIRECTED DNA POLYMERASE"/>
    <property type="match status" value="1"/>
</dbReference>
<dbReference type="Proteomes" id="UP000626092">
    <property type="component" value="Unassembled WGS sequence"/>
</dbReference>
<proteinExistence type="predicted"/>
<dbReference type="SUPFAM" id="SSF56672">
    <property type="entry name" value="DNA/RNA polymerases"/>
    <property type="match status" value="1"/>
</dbReference>
<dbReference type="AlphaFoldDB" id="A0A834HEN8"/>
<organism evidence="2 3">
    <name type="scientific">Rhododendron simsii</name>
    <name type="common">Sims's rhododendron</name>
    <dbReference type="NCBI Taxonomy" id="118357"/>
    <lineage>
        <taxon>Eukaryota</taxon>
        <taxon>Viridiplantae</taxon>
        <taxon>Streptophyta</taxon>
        <taxon>Embryophyta</taxon>
        <taxon>Tracheophyta</taxon>
        <taxon>Spermatophyta</taxon>
        <taxon>Magnoliopsida</taxon>
        <taxon>eudicotyledons</taxon>
        <taxon>Gunneridae</taxon>
        <taxon>Pentapetalae</taxon>
        <taxon>asterids</taxon>
        <taxon>Ericales</taxon>
        <taxon>Ericaceae</taxon>
        <taxon>Ericoideae</taxon>
        <taxon>Rhodoreae</taxon>
        <taxon>Rhododendron</taxon>
    </lineage>
</organism>
<dbReference type="InterPro" id="IPR052343">
    <property type="entry name" value="Retrotransposon-Effector_Assoc"/>
</dbReference>
<dbReference type="Pfam" id="PF13966">
    <property type="entry name" value="zf-RVT"/>
    <property type="match status" value="1"/>
</dbReference>
<dbReference type="OrthoDB" id="1750573at2759"/>
<accession>A0A834HEN8</accession>
<comment type="caution">
    <text evidence="2">The sequence shown here is derived from an EMBL/GenBank/DDBJ whole genome shotgun (WGS) entry which is preliminary data.</text>
</comment>
<evidence type="ECO:0000313" key="2">
    <source>
        <dbReference type="EMBL" id="KAF7153136.1"/>
    </source>
</evidence>
<dbReference type="InterPro" id="IPR026960">
    <property type="entry name" value="RVT-Znf"/>
</dbReference>
<reference evidence="2" key="1">
    <citation type="submission" date="2019-11" db="EMBL/GenBank/DDBJ databases">
        <authorList>
            <person name="Liu Y."/>
            <person name="Hou J."/>
            <person name="Li T.-Q."/>
            <person name="Guan C.-H."/>
            <person name="Wu X."/>
            <person name="Wu H.-Z."/>
            <person name="Ling F."/>
            <person name="Zhang R."/>
            <person name="Shi X.-G."/>
            <person name="Ren J.-P."/>
            <person name="Chen E.-F."/>
            <person name="Sun J.-M."/>
        </authorList>
    </citation>
    <scope>NUCLEOTIDE SEQUENCE</scope>
    <source>
        <strain evidence="2">Adult_tree_wgs_1</strain>
        <tissue evidence="2">Leaves</tissue>
    </source>
</reference>
<sequence length="623" mass="70570">MNNSLLKPFTSREIKPALFEMHPNKAPGYDGMTAGFFQQYWGIAGVDVCRAVRSFFHDGRMLRSVNRTQIVLIPKVQTPTKVSQFRPISLCTITDNVLIAHELTHYIKHKRSDSHGVAAFKLDMAKAYDRIEWSYLEMVMTQLGFHQIWIGWGCPLSPYLFLMCGEVQDCEALSWILDSYEAASGQKINKDKSSVFFSPNTPVQARNLLSTKDRTTKRLQSYKESKINHAGREIFKGRYFPCTSFWHANVSSQSSWAWKSIVWARKLIDKGWIWQVRSGKDIRVWEDPWLSKSTNFRINGTTPRREDIKKVADLIDSDTKSWKVSLIRETFNQEDADAILSIAISYTSQRDRKIWHPSPNGTFSVKSAYRLAKESSSSHHNLQEGQSSSSSVLPTVWKKLWGLSIHPKVKLFIWKCFNNEVATNLALVLRKVRADPVCSRCGKAEESIAHVLFQCEAAIKDSYAKQMTSKGRDDRNGGRPPEQVSGLRLVVSMGVEKLRQARGPCYFIADGAWDADTKRGATAWVRYGNGNVRITQDVTEVVVLLAGMVEALAGIDQHFRSKYASKLSDCLELVKRIRRPCQANPFLKPILLDFVALCSKLLHVKVVKVPGDNVKARATMNVG</sequence>
<evidence type="ECO:0000259" key="1">
    <source>
        <dbReference type="Pfam" id="PF13966"/>
    </source>
</evidence>